<dbReference type="Proteomes" id="UP001497623">
    <property type="component" value="Unassembled WGS sequence"/>
</dbReference>
<organism evidence="2 3">
    <name type="scientific">Meganyctiphanes norvegica</name>
    <name type="common">Northern krill</name>
    <name type="synonym">Thysanopoda norvegica</name>
    <dbReference type="NCBI Taxonomy" id="48144"/>
    <lineage>
        <taxon>Eukaryota</taxon>
        <taxon>Metazoa</taxon>
        <taxon>Ecdysozoa</taxon>
        <taxon>Arthropoda</taxon>
        <taxon>Crustacea</taxon>
        <taxon>Multicrustacea</taxon>
        <taxon>Malacostraca</taxon>
        <taxon>Eumalacostraca</taxon>
        <taxon>Eucarida</taxon>
        <taxon>Euphausiacea</taxon>
        <taxon>Euphausiidae</taxon>
        <taxon>Meganyctiphanes</taxon>
    </lineage>
</organism>
<keyword evidence="3" id="KW-1185">Reference proteome</keyword>
<evidence type="ECO:0000313" key="3">
    <source>
        <dbReference type="Proteomes" id="UP001497623"/>
    </source>
</evidence>
<keyword evidence="1" id="KW-0812">Transmembrane</keyword>
<keyword evidence="1" id="KW-0472">Membrane</keyword>
<feature type="transmembrane region" description="Helical" evidence="1">
    <location>
        <begin position="9"/>
        <end position="26"/>
    </location>
</feature>
<dbReference type="EMBL" id="CAXKWB010001157">
    <property type="protein sequence ID" value="CAL4063495.1"/>
    <property type="molecule type" value="Genomic_DNA"/>
</dbReference>
<dbReference type="AlphaFoldDB" id="A0AAV2PQF5"/>
<comment type="caution">
    <text evidence="2">The sequence shown here is derived from an EMBL/GenBank/DDBJ whole genome shotgun (WGS) entry which is preliminary data.</text>
</comment>
<feature type="non-terminal residue" evidence="2">
    <location>
        <position position="1"/>
    </location>
</feature>
<evidence type="ECO:0000256" key="1">
    <source>
        <dbReference type="SAM" id="Phobius"/>
    </source>
</evidence>
<accession>A0AAV2PQF5</accession>
<sequence length="163" mass="18990">LWKKLMKLFFYISLIGIRMFIPAVLGVFGNKIYWYLAPVSALVMYTILFYIRQTYTKNNRNLPEVLQMVKNKNKKVQERKLKDILYWGLNHMLFNVSTVSGLAISFPYMICALSFLVVDFQREGHLFYLAAATLSVICVLINVIFVLCFRDKGKQIIPFSDDP</sequence>
<keyword evidence="1" id="KW-1133">Transmembrane helix</keyword>
<feature type="transmembrane region" description="Helical" evidence="1">
    <location>
        <begin position="126"/>
        <end position="149"/>
    </location>
</feature>
<protein>
    <submittedName>
        <fullName evidence="2">Uncharacterized protein</fullName>
    </submittedName>
</protein>
<feature type="transmembrane region" description="Helical" evidence="1">
    <location>
        <begin position="32"/>
        <end position="51"/>
    </location>
</feature>
<feature type="transmembrane region" description="Helical" evidence="1">
    <location>
        <begin position="84"/>
        <end position="106"/>
    </location>
</feature>
<name>A0AAV2PQF5_MEGNR</name>
<proteinExistence type="predicted"/>
<gene>
    <name evidence="2" type="ORF">MNOR_LOCUS3395</name>
</gene>
<reference evidence="2 3" key="1">
    <citation type="submission" date="2024-05" db="EMBL/GenBank/DDBJ databases">
        <authorList>
            <person name="Wallberg A."/>
        </authorList>
    </citation>
    <scope>NUCLEOTIDE SEQUENCE [LARGE SCALE GENOMIC DNA]</scope>
</reference>
<evidence type="ECO:0000313" key="2">
    <source>
        <dbReference type="EMBL" id="CAL4063495.1"/>
    </source>
</evidence>